<name>A0A3B1DG89_9ZZZZ</name>
<dbReference type="EMBL" id="UOGL01000147">
    <property type="protein sequence ID" value="VAX37881.1"/>
    <property type="molecule type" value="Genomic_DNA"/>
</dbReference>
<reference evidence="1" key="1">
    <citation type="submission" date="2018-06" db="EMBL/GenBank/DDBJ databases">
        <authorList>
            <person name="Zhirakovskaya E."/>
        </authorList>
    </citation>
    <scope>NUCLEOTIDE SEQUENCE</scope>
</reference>
<feature type="non-terminal residue" evidence="1">
    <location>
        <position position="118"/>
    </location>
</feature>
<accession>A0A3B1DG89</accession>
<evidence type="ECO:0000313" key="1">
    <source>
        <dbReference type="EMBL" id="VAX37881.1"/>
    </source>
</evidence>
<proteinExistence type="predicted"/>
<organism evidence="1">
    <name type="scientific">hydrothermal vent metagenome</name>
    <dbReference type="NCBI Taxonomy" id="652676"/>
    <lineage>
        <taxon>unclassified sequences</taxon>
        <taxon>metagenomes</taxon>
        <taxon>ecological metagenomes</taxon>
    </lineage>
</organism>
<protein>
    <submittedName>
        <fullName evidence="1">Uncharacterized protein</fullName>
    </submittedName>
</protein>
<dbReference type="AlphaFoldDB" id="A0A3B1DG89"/>
<gene>
    <name evidence="1" type="ORF">MNBD_PLANCTO02-3188</name>
</gene>
<sequence>MLTEQDFKDLEEVAKRGVRNVYIIQELAKEGEFDSLENMLARLTHSRNELITRFPSVSEYLSETHVGWVEISEGVNAETAHHLTANLIYNLWDAVQFALNPDDHRWDIDNPNILRIEN</sequence>